<evidence type="ECO:0000313" key="3">
    <source>
        <dbReference type="RefSeq" id="XP_034251860.1"/>
    </source>
</evidence>
<keyword evidence="1" id="KW-0472">Membrane</keyword>
<keyword evidence="1" id="KW-1133">Transmembrane helix</keyword>
<keyword evidence="1" id="KW-0812">Transmembrane</keyword>
<dbReference type="KEGG" id="tpal:117651702"/>
<keyword evidence="2" id="KW-1185">Reference proteome</keyword>
<protein>
    <submittedName>
        <fullName evidence="3">Protein YIPF3-like</fullName>
    </submittedName>
</protein>
<feature type="transmembrane region" description="Helical" evidence="1">
    <location>
        <begin position="129"/>
        <end position="147"/>
    </location>
</feature>
<sequence length="254" mass="28231">MYSSKANNRAFGALEQGMWVDFVENNEKPQRMGYGRLSSKVPDDWYSLPKKSWTSVIKSAFSEALMLFAVSPFQLPGRIARSLVPPIVHKFRIIHVDLLGPAIALIFLMSLIVFGQANKENTVGAEKLIVSYCVMLPLITYFVLRCCQAAITFLQLVTLLGYSLYGPVFTLAVSLVIDRERSNTVFFLCLAVFGGLSTLRVVLVVLASLRIPAARLLVCSSLALTQLLFVAWLHFTYLHPTFVFGRGSVSNVEV</sequence>
<feature type="transmembrane region" description="Helical" evidence="1">
    <location>
        <begin position="159"/>
        <end position="177"/>
    </location>
</feature>
<reference evidence="3" key="1">
    <citation type="submission" date="2025-08" db="UniProtKB">
        <authorList>
            <consortium name="RefSeq"/>
        </authorList>
    </citation>
    <scope>IDENTIFICATION</scope>
    <source>
        <tissue evidence="3">Total insect</tissue>
    </source>
</reference>
<dbReference type="RefSeq" id="XP_034251860.1">
    <property type="nucleotide sequence ID" value="XM_034395969.1"/>
</dbReference>
<feature type="transmembrane region" description="Helical" evidence="1">
    <location>
        <begin position="216"/>
        <end position="235"/>
    </location>
</feature>
<gene>
    <name evidence="3" type="primary">LOC117651702</name>
</gene>
<organism evidence="3">
    <name type="scientific">Thrips palmi</name>
    <name type="common">Melon thrips</name>
    <dbReference type="NCBI Taxonomy" id="161013"/>
    <lineage>
        <taxon>Eukaryota</taxon>
        <taxon>Metazoa</taxon>
        <taxon>Ecdysozoa</taxon>
        <taxon>Arthropoda</taxon>
        <taxon>Hexapoda</taxon>
        <taxon>Insecta</taxon>
        <taxon>Pterygota</taxon>
        <taxon>Neoptera</taxon>
        <taxon>Paraneoptera</taxon>
        <taxon>Thysanoptera</taxon>
        <taxon>Terebrantia</taxon>
        <taxon>Thripoidea</taxon>
        <taxon>Thripidae</taxon>
        <taxon>Thrips</taxon>
    </lineage>
</organism>
<evidence type="ECO:0000313" key="2">
    <source>
        <dbReference type="Proteomes" id="UP000515158"/>
    </source>
</evidence>
<dbReference type="GeneID" id="117651702"/>
<dbReference type="OrthoDB" id="10256463at2759"/>
<dbReference type="AlphaFoldDB" id="A0A6P9A356"/>
<feature type="transmembrane region" description="Helical" evidence="1">
    <location>
        <begin position="98"/>
        <end position="117"/>
    </location>
</feature>
<dbReference type="InParanoid" id="A0A6P9A356"/>
<evidence type="ECO:0000256" key="1">
    <source>
        <dbReference type="SAM" id="Phobius"/>
    </source>
</evidence>
<accession>A0A6P9A356</accession>
<proteinExistence type="predicted"/>
<feature type="transmembrane region" description="Helical" evidence="1">
    <location>
        <begin position="183"/>
        <end position="209"/>
    </location>
</feature>
<dbReference type="Proteomes" id="UP000515158">
    <property type="component" value="Unplaced"/>
</dbReference>
<name>A0A6P9A356_THRPL</name>